<keyword evidence="14" id="KW-1185">Reference proteome</keyword>
<dbReference type="Pfam" id="PF08334">
    <property type="entry name" value="T2SSG"/>
    <property type="match status" value="1"/>
</dbReference>
<dbReference type="Gene3D" id="3.30.700.10">
    <property type="entry name" value="Glycoprotein, Type 4 Pilin"/>
    <property type="match status" value="1"/>
</dbReference>
<evidence type="ECO:0000256" key="10">
    <source>
        <dbReference type="SAM" id="MobiDB-lite"/>
    </source>
</evidence>
<keyword evidence="5" id="KW-0488">Methylation</keyword>
<feature type="region of interest" description="Disordered" evidence="10">
    <location>
        <begin position="124"/>
        <end position="143"/>
    </location>
</feature>
<keyword evidence="8 11" id="KW-1133">Transmembrane helix</keyword>
<evidence type="ECO:0000313" key="14">
    <source>
        <dbReference type="Proteomes" id="UP000035352"/>
    </source>
</evidence>
<evidence type="ECO:0000256" key="5">
    <source>
        <dbReference type="ARBA" id="ARBA00022481"/>
    </source>
</evidence>
<feature type="domain" description="Type II secretion system protein GspG C-terminal" evidence="12">
    <location>
        <begin position="33"/>
        <end position="140"/>
    </location>
</feature>
<dbReference type="InterPro" id="IPR012902">
    <property type="entry name" value="N_methyl_site"/>
</dbReference>
<dbReference type="STRING" id="413882.AAW51_3033"/>
<dbReference type="OrthoDB" id="9795612at2"/>
<comment type="subcellular location">
    <subcellularLocation>
        <location evidence="1">Cell inner membrane</location>
        <topology evidence="1">Single-pass membrane protein</topology>
    </subcellularLocation>
</comment>
<evidence type="ECO:0000256" key="7">
    <source>
        <dbReference type="ARBA" id="ARBA00022692"/>
    </source>
</evidence>
<name>A0A0G3BJT2_9BURK</name>
<dbReference type="PANTHER" id="PTHR30093">
    <property type="entry name" value="GENERAL SECRETION PATHWAY PROTEIN G"/>
    <property type="match status" value="1"/>
</dbReference>
<gene>
    <name evidence="13" type="primary">gspG</name>
    <name evidence="13" type="ORF">AAW51_3033</name>
</gene>
<sequence>MRRRLAPSRGFTLLELLIVLVIMGLIMAVVTPQVMNMFSGAKTDAAALQVETLTTAINYYHMDTRSYPDTEQGLAALLKAPSGVQRWNGPYVRKRQHLVDPWGRPYRYRYPGQHGTVDVYTLGADDREGGEGENADVGNWDAP</sequence>
<evidence type="ECO:0000256" key="3">
    <source>
        <dbReference type="ARBA" id="ARBA00020042"/>
    </source>
</evidence>
<dbReference type="AlphaFoldDB" id="A0A0G3BJT2"/>
<evidence type="ECO:0000256" key="4">
    <source>
        <dbReference type="ARBA" id="ARBA00022475"/>
    </source>
</evidence>
<dbReference type="NCBIfam" id="TIGR01710">
    <property type="entry name" value="typeII_sec_gspG"/>
    <property type="match status" value="1"/>
</dbReference>
<dbReference type="InterPro" id="IPR010054">
    <property type="entry name" value="Type2_sec_GspG"/>
</dbReference>
<dbReference type="InterPro" id="IPR000983">
    <property type="entry name" value="Bac_GSPG_pilin"/>
</dbReference>
<evidence type="ECO:0000256" key="2">
    <source>
        <dbReference type="ARBA" id="ARBA00009984"/>
    </source>
</evidence>
<accession>A0A0G3BJT2</accession>
<dbReference type="PANTHER" id="PTHR30093:SF45">
    <property type="entry name" value="TYPE II SECRETION SYSTEM CORE PROTEIN G"/>
    <property type="match status" value="1"/>
</dbReference>
<evidence type="ECO:0000256" key="8">
    <source>
        <dbReference type="ARBA" id="ARBA00022989"/>
    </source>
</evidence>
<evidence type="ECO:0000256" key="1">
    <source>
        <dbReference type="ARBA" id="ARBA00004377"/>
    </source>
</evidence>
<keyword evidence="4" id="KW-1003">Cell membrane</keyword>
<dbReference type="KEGG" id="pbh:AAW51_3033"/>
<dbReference type="SUPFAM" id="SSF54523">
    <property type="entry name" value="Pili subunits"/>
    <property type="match status" value="1"/>
</dbReference>
<dbReference type="PRINTS" id="PR00813">
    <property type="entry name" value="BCTERIALGSPG"/>
</dbReference>
<keyword evidence="6" id="KW-0997">Cell inner membrane</keyword>
<evidence type="ECO:0000256" key="9">
    <source>
        <dbReference type="ARBA" id="ARBA00023136"/>
    </source>
</evidence>
<evidence type="ECO:0000256" key="11">
    <source>
        <dbReference type="SAM" id="Phobius"/>
    </source>
</evidence>
<feature type="transmembrane region" description="Helical" evidence="11">
    <location>
        <begin position="12"/>
        <end position="30"/>
    </location>
</feature>
<reference evidence="13 14" key="1">
    <citation type="submission" date="2015-05" db="EMBL/GenBank/DDBJ databases">
        <authorList>
            <person name="Tang B."/>
            <person name="Yu Y."/>
        </authorList>
    </citation>
    <scope>NUCLEOTIDE SEQUENCE [LARGE SCALE GENOMIC DNA]</scope>
    <source>
        <strain evidence="13 14">DSM 7029</strain>
    </source>
</reference>
<dbReference type="EMBL" id="CP011371">
    <property type="protein sequence ID" value="AKJ29724.1"/>
    <property type="molecule type" value="Genomic_DNA"/>
</dbReference>
<dbReference type="InterPro" id="IPR013545">
    <property type="entry name" value="T2SS_protein-GspG_C"/>
</dbReference>
<dbReference type="GO" id="GO:0005886">
    <property type="term" value="C:plasma membrane"/>
    <property type="evidence" value="ECO:0007669"/>
    <property type="project" value="UniProtKB-SubCell"/>
</dbReference>
<evidence type="ECO:0000259" key="12">
    <source>
        <dbReference type="Pfam" id="PF08334"/>
    </source>
</evidence>
<evidence type="ECO:0000313" key="13">
    <source>
        <dbReference type="EMBL" id="AKJ29724.1"/>
    </source>
</evidence>
<dbReference type="InterPro" id="IPR045584">
    <property type="entry name" value="Pilin-like"/>
</dbReference>
<comment type="similarity">
    <text evidence="2">Belongs to the GSP G family.</text>
</comment>
<evidence type="ECO:0000256" key="6">
    <source>
        <dbReference type="ARBA" id="ARBA00022519"/>
    </source>
</evidence>
<dbReference type="Proteomes" id="UP000035352">
    <property type="component" value="Chromosome"/>
</dbReference>
<proteinExistence type="inferred from homology"/>
<dbReference type="PROSITE" id="PS00409">
    <property type="entry name" value="PROKAR_NTER_METHYL"/>
    <property type="match status" value="1"/>
</dbReference>
<dbReference type="Pfam" id="PF07963">
    <property type="entry name" value="N_methyl"/>
    <property type="match status" value="1"/>
</dbReference>
<keyword evidence="7 11" id="KW-0812">Transmembrane</keyword>
<keyword evidence="9 11" id="KW-0472">Membrane</keyword>
<dbReference type="GO" id="GO:0015627">
    <property type="term" value="C:type II protein secretion system complex"/>
    <property type="evidence" value="ECO:0007669"/>
    <property type="project" value="InterPro"/>
</dbReference>
<dbReference type="GO" id="GO:0015628">
    <property type="term" value="P:protein secretion by the type II secretion system"/>
    <property type="evidence" value="ECO:0007669"/>
    <property type="project" value="InterPro"/>
</dbReference>
<organism evidence="13 14">
    <name type="scientific">Caldimonas brevitalea</name>
    <dbReference type="NCBI Taxonomy" id="413882"/>
    <lineage>
        <taxon>Bacteria</taxon>
        <taxon>Pseudomonadati</taxon>
        <taxon>Pseudomonadota</taxon>
        <taxon>Betaproteobacteria</taxon>
        <taxon>Burkholderiales</taxon>
        <taxon>Sphaerotilaceae</taxon>
        <taxon>Caldimonas</taxon>
    </lineage>
</organism>
<dbReference type="PATRIC" id="fig|413882.6.peg.3167"/>
<protein>
    <recommendedName>
        <fullName evidence="3">Type II secretion system core protein G</fullName>
    </recommendedName>
</protein>
<dbReference type="NCBIfam" id="TIGR02532">
    <property type="entry name" value="IV_pilin_GFxxxE"/>
    <property type="match status" value="1"/>
</dbReference>